<dbReference type="PANTHER" id="PTHR43877">
    <property type="entry name" value="AMINOALKYLPHOSPHONATE N-ACETYLTRANSFERASE-RELATED-RELATED"/>
    <property type="match status" value="1"/>
</dbReference>
<dbReference type="AlphaFoldDB" id="A0AA37UGU5"/>
<dbReference type="InterPro" id="IPR016181">
    <property type="entry name" value="Acyl_CoA_acyltransferase"/>
</dbReference>
<dbReference type="InterPro" id="IPR000182">
    <property type="entry name" value="GNAT_dom"/>
</dbReference>
<keyword evidence="1" id="KW-0808">Transferase</keyword>
<comment type="caution">
    <text evidence="4">The sequence shown here is derived from an EMBL/GenBank/DDBJ whole genome shotgun (WGS) entry which is preliminary data.</text>
</comment>
<sequence length="103" mass="10730">MLVDGPHEGAIAAQLTAAPSIELSKFYVLQEHHGGGVAAGLMTATLAAAAERGASGLWLGVNEFNARAQRFYGKHGFVAVGRKSFLLGTSPQNDHVMELVLGA</sequence>
<dbReference type="PROSITE" id="PS51186">
    <property type="entry name" value="GNAT"/>
    <property type="match status" value="1"/>
</dbReference>
<dbReference type="RefSeq" id="WP_348520015.1">
    <property type="nucleotide sequence ID" value="NZ_BSUL01000001.1"/>
</dbReference>
<evidence type="ECO:0000313" key="4">
    <source>
        <dbReference type="EMBL" id="GMA29260.1"/>
    </source>
</evidence>
<proteinExistence type="predicted"/>
<accession>A0AA37UGU5</accession>
<dbReference type="EMBL" id="BSUL01000001">
    <property type="protein sequence ID" value="GMA29260.1"/>
    <property type="molecule type" value="Genomic_DNA"/>
</dbReference>
<protein>
    <recommendedName>
        <fullName evidence="3">N-acetyltransferase domain-containing protein</fullName>
    </recommendedName>
</protein>
<keyword evidence="5" id="KW-1185">Reference proteome</keyword>
<dbReference type="Proteomes" id="UP001157160">
    <property type="component" value="Unassembled WGS sequence"/>
</dbReference>
<organism evidence="4 5">
    <name type="scientific">Arenivirga flava</name>
    <dbReference type="NCBI Taxonomy" id="1930060"/>
    <lineage>
        <taxon>Bacteria</taxon>
        <taxon>Bacillati</taxon>
        <taxon>Actinomycetota</taxon>
        <taxon>Actinomycetes</taxon>
        <taxon>Micrococcales</taxon>
        <taxon>Microbacteriaceae</taxon>
        <taxon>Arenivirga</taxon>
    </lineage>
</organism>
<dbReference type="InterPro" id="IPR050832">
    <property type="entry name" value="Bact_Acetyltransf"/>
</dbReference>
<dbReference type="Pfam" id="PF00583">
    <property type="entry name" value="Acetyltransf_1"/>
    <property type="match status" value="1"/>
</dbReference>
<dbReference type="GO" id="GO:0016747">
    <property type="term" value="F:acyltransferase activity, transferring groups other than amino-acyl groups"/>
    <property type="evidence" value="ECO:0007669"/>
    <property type="project" value="InterPro"/>
</dbReference>
<evidence type="ECO:0000256" key="1">
    <source>
        <dbReference type="ARBA" id="ARBA00022679"/>
    </source>
</evidence>
<keyword evidence="2" id="KW-0012">Acyltransferase</keyword>
<evidence type="ECO:0000259" key="3">
    <source>
        <dbReference type="PROSITE" id="PS51186"/>
    </source>
</evidence>
<evidence type="ECO:0000256" key="2">
    <source>
        <dbReference type="ARBA" id="ARBA00023315"/>
    </source>
</evidence>
<gene>
    <name evidence="4" type="ORF">GCM10025874_25130</name>
</gene>
<feature type="domain" description="N-acetyltransferase" evidence="3">
    <location>
        <begin position="1"/>
        <end position="102"/>
    </location>
</feature>
<evidence type="ECO:0000313" key="5">
    <source>
        <dbReference type="Proteomes" id="UP001157160"/>
    </source>
</evidence>
<reference evidence="4 5" key="1">
    <citation type="journal article" date="2014" name="Int. J. Syst. Evol. Microbiol.">
        <title>Complete genome sequence of Corynebacterium casei LMG S-19264T (=DSM 44701T), isolated from a smear-ripened cheese.</title>
        <authorList>
            <consortium name="US DOE Joint Genome Institute (JGI-PGF)"/>
            <person name="Walter F."/>
            <person name="Albersmeier A."/>
            <person name="Kalinowski J."/>
            <person name="Ruckert C."/>
        </authorList>
    </citation>
    <scope>NUCLEOTIDE SEQUENCE [LARGE SCALE GENOMIC DNA]</scope>
    <source>
        <strain evidence="4 5">NBRC 112289</strain>
    </source>
</reference>
<dbReference type="Gene3D" id="3.40.630.30">
    <property type="match status" value="1"/>
</dbReference>
<name>A0AA37UGU5_9MICO</name>
<dbReference type="SUPFAM" id="SSF55729">
    <property type="entry name" value="Acyl-CoA N-acyltransferases (Nat)"/>
    <property type="match status" value="1"/>
</dbReference>